<dbReference type="Proteomes" id="UP000509345">
    <property type="component" value="Chromosome"/>
</dbReference>
<gene>
    <name evidence="1" type="ORF">HUT09_15320</name>
</gene>
<protein>
    <submittedName>
        <fullName evidence="1">Uncharacterized protein</fullName>
    </submittedName>
</protein>
<sequence length="64" mass="7062">MGTCKKALRPLGQSIQQLRQGRILDEAKVSADPVRLIRLFGIDDGTEMLYISAAHPEPTGRTLQ</sequence>
<reference evidence="1 2" key="1">
    <citation type="submission" date="2020-06" db="EMBL/GenBank/DDBJ databases">
        <title>Genome mining for natural products.</title>
        <authorList>
            <person name="Zhang B."/>
            <person name="Shi J."/>
            <person name="Ge H."/>
        </authorList>
    </citation>
    <scope>NUCLEOTIDE SEQUENCE [LARGE SCALE GENOMIC DNA]</scope>
    <source>
        <strain evidence="1 2">NA06532</strain>
    </source>
</reference>
<dbReference type="EMBL" id="CP054926">
    <property type="protein sequence ID" value="QKW43798.1"/>
    <property type="molecule type" value="Genomic_DNA"/>
</dbReference>
<dbReference type="GeneID" id="87632601"/>
<dbReference type="AlphaFoldDB" id="A0A7H8MNU3"/>
<organism evidence="1 2">
    <name type="scientific">Streptomyces microflavus</name>
    <name type="common">Streptomyces lipmanii</name>
    <dbReference type="NCBI Taxonomy" id="1919"/>
    <lineage>
        <taxon>Bacteria</taxon>
        <taxon>Bacillati</taxon>
        <taxon>Actinomycetota</taxon>
        <taxon>Actinomycetes</taxon>
        <taxon>Kitasatosporales</taxon>
        <taxon>Streptomycetaceae</taxon>
        <taxon>Streptomyces</taxon>
    </lineage>
</organism>
<dbReference type="RefSeq" id="WP_176143970.1">
    <property type="nucleotide sequence ID" value="NZ_CP054926.1"/>
</dbReference>
<accession>A0A7H8MNU3</accession>
<evidence type="ECO:0000313" key="2">
    <source>
        <dbReference type="Proteomes" id="UP000509345"/>
    </source>
</evidence>
<proteinExistence type="predicted"/>
<evidence type="ECO:0000313" key="1">
    <source>
        <dbReference type="EMBL" id="QKW43798.1"/>
    </source>
</evidence>
<name>A0A7H8MNU3_STRMI</name>